<gene>
    <name evidence="3" type="ORF">HJC23_010761</name>
</gene>
<evidence type="ECO:0000313" key="3">
    <source>
        <dbReference type="EMBL" id="KAL3791901.1"/>
    </source>
</evidence>
<dbReference type="InterPro" id="IPR040014">
    <property type="entry name" value="CIR1"/>
</dbReference>
<proteinExistence type="predicted"/>
<protein>
    <recommendedName>
        <fullName evidence="2">CBF1-interacting co-repressor CIR N-terminal domain-containing protein</fullName>
    </recommendedName>
</protein>
<feature type="compositionally biased region" description="Low complexity" evidence="1">
    <location>
        <begin position="140"/>
        <end position="150"/>
    </location>
</feature>
<feature type="compositionally biased region" description="Basic residues" evidence="1">
    <location>
        <begin position="301"/>
        <end position="335"/>
    </location>
</feature>
<name>A0ABD3PXE3_9STRA</name>
<feature type="compositionally biased region" description="Basic residues" evidence="1">
    <location>
        <begin position="399"/>
        <end position="414"/>
    </location>
</feature>
<evidence type="ECO:0000259" key="2">
    <source>
        <dbReference type="SMART" id="SM01083"/>
    </source>
</evidence>
<feature type="region of interest" description="Disordered" evidence="1">
    <location>
        <begin position="33"/>
        <end position="67"/>
    </location>
</feature>
<reference evidence="3 4" key="1">
    <citation type="journal article" date="2020" name="G3 (Bethesda)">
        <title>Improved Reference Genome for Cyclotella cryptica CCMP332, a Model for Cell Wall Morphogenesis, Salinity Adaptation, and Lipid Production in Diatoms (Bacillariophyta).</title>
        <authorList>
            <person name="Roberts W.R."/>
            <person name="Downey K.M."/>
            <person name="Ruck E.C."/>
            <person name="Traller J.C."/>
            <person name="Alverson A.J."/>
        </authorList>
    </citation>
    <scope>NUCLEOTIDE SEQUENCE [LARGE SCALE GENOMIC DNA]</scope>
    <source>
        <strain evidence="3 4">CCMP332</strain>
    </source>
</reference>
<dbReference type="SMART" id="SM01083">
    <property type="entry name" value="Cir_N"/>
    <property type="match status" value="1"/>
</dbReference>
<feature type="region of interest" description="Disordered" evidence="1">
    <location>
        <begin position="132"/>
        <end position="165"/>
    </location>
</feature>
<sequence>MGGGLAFLTKKSFNPANWSNQRQVWEARQKHAAEQRRISEREAQLKREREEEDMARLMGGEQEGGRKALGFMYEGGRIPGLKRDDGKKVENEFGSESIVGGEGGKSASLYERQPGDDDAAAAFRAMLAQGNAPAKDVGSAAEANAASTTEPTEEEKAAATTEGRDHRTNLEKAVGRGINAGSGVTLAQQMERFPMLKGAPMVLQKPKDAADDKDQPTDVAGLNFKPLGQVLRNVKCLSCGKWGHSRGDRECEVSGWDPFRISAPAAPAKVDNISANVTKPVEKPLQTNEPTMHSEDSVHKSDRKKHSRSKKEKRRHKERRREERKRKHKRRRHRSSSYSSDSDSDSSSYNSRDRHGDRRNRHRPASIALYDTDSGSDRREHRSSNKRKSRQHFSDHHNRSSRRHKSRRRERSRSRSPSSYSADEKRSYAHKKHCSEDSRGEMKNRVQDKR</sequence>
<dbReference type="Pfam" id="PF10197">
    <property type="entry name" value="Cir_N"/>
    <property type="match status" value="1"/>
</dbReference>
<evidence type="ECO:0000256" key="1">
    <source>
        <dbReference type="SAM" id="MobiDB-lite"/>
    </source>
</evidence>
<dbReference type="Proteomes" id="UP001516023">
    <property type="component" value="Unassembled WGS sequence"/>
</dbReference>
<keyword evidence="4" id="KW-1185">Reference proteome</keyword>
<feature type="region of interest" description="Disordered" evidence="1">
    <location>
        <begin position="271"/>
        <end position="450"/>
    </location>
</feature>
<dbReference type="EMBL" id="JABMIG020000108">
    <property type="protein sequence ID" value="KAL3791901.1"/>
    <property type="molecule type" value="Genomic_DNA"/>
</dbReference>
<dbReference type="PANTHER" id="PTHR13151:SF2">
    <property type="entry name" value="COREPRESSOR INTERACTING WITH RBPJ 1"/>
    <property type="match status" value="1"/>
</dbReference>
<organism evidence="3 4">
    <name type="scientific">Cyclotella cryptica</name>
    <dbReference type="NCBI Taxonomy" id="29204"/>
    <lineage>
        <taxon>Eukaryota</taxon>
        <taxon>Sar</taxon>
        <taxon>Stramenopiles</taxon>
        <taxon>Ochrophyta</taxon>
        <taxon>Bacillariophyta</taxon>
        <taxon>Coscinodiscophyceae</taxon>
        <taxon>Thalassiosirophycidae</taxon>
        <taxon>Stephanodiscales</taxon>
        <taxon>Stephanodiscaceae</taxon>
        <taxon>Cyclotella</taxon>
    </lineage>
</organism>
<feature type="compositionally biased region" description="Basic and acidic residues" evidence="1">
    <location>
        <begin position="33"/>
        <end position="49"/>
    </location>
</feature>
<feature type="domain" description="CBF1-interacting co-repressor CIR N-terminal" evidence="2">
    <location>
        <begin position="12"/>
        <end position="48"/>
    </location>
</feature>
<feature type="compositionally biased region" description="Basic and acidic residues" evidence="1">
    <location>
        <begin position="434"/>
        <end position="450"/>
    </location>
</feature>
<feature type="compositionally biased region" description="Basic and acidic residues" evidence="1">
    <location>
        <begin position="154"/>
        <end position="165"/>
    </location>
</feature>
<dbReference type="PANTHER" id="PTHR13151">
    <property type="entry name" value="CBF1 INTERACTING COREPRESSOR CIR"/>
    <property type="match status" value="1"/>
</dbReference>
<evidence type="ECO:0000313" key="4">
    <source>
        <dbReference type="Proteomes" id="UP001516023"/>
    </source>
</evidence>
<comment type="caution">
    <text evidence="3">The sequence shown here is derived from an EMBL/GenBank/DDBJ whole genome shotgun (WGS) entry which is preliminary data.</text>
</comment>
<dbReference type="InterPro" id="IPR019339">
    <property type="entry name" value="CIR_N_dom"/>
</dbReference>
<dbReference type="AlphaFoldDB" id="A0ABD3PXE3"/>
<accession>A0ABD3PXE3</accession>
<feature type="compositionally biased region" description="Low complexity" evidence="1">
    <location>
        <begin position="336"/>
        <end position="350"/>
    </location>
</feature>